<dbReference type="PANTHER" id="PTHR43375:SF1">
    <property type="entry name" value="OROTIDINE 5'-PHOSPHATE DECARBOXYLASE"/>
    <property type="match status" value="1"/>
</dbReference>
<dbReference type="PANTHER" id="PTHR43375">
    <property type="entry name" value="OROTIDINE 5'-PHOSPHATE DECARBOXYLASE"/>
    <property type="match status" value="1"/>
</dbReference>
<evidence type="ECO:0000256" key="1">
    <source>
        <dbReference type="ARBA" id="ARBA00004861"/>
    </source>
</evidence>
<dbReference type="AlphaFoldDB" id="A0A7C5HNY2"/>
<evidence type="ECO:0000256" key="3">
    <source>
        <dbReference type="ARBA" id="ARBA00022793"/>
    </source>
</evidence>
<evidence type="ECO:0000256" key="5">
    <source>
        <dbReference type="ARBA" id="ARBA00023239"/>
    </source>
</evidence>
<protein>
    <recommendedName>
        <fullName evidence="7">Orotidine-5'-phosphate decarboxylase</fullName>
        <ecNumber evidence="7">4.1.1.23</ecNumber>
    </recommendedName>
</protein>
<keyword evidence="4" id="KW-0665">Pyrimidine biosynthesis</keyword>
<dbReference type="InterPro" id="IPR011060">
    <property type="entry name" value="RibuloseP-bd_barrel"/>
</dbReference>
<dbReference type="InterPro" id="IPR013785">
    <property type="entry name" value="Aldolase_TIM"/>
</dbReference>
<dbReference type="SMART" id="SM00934">
    <property type="entry name" value="OMPdecase"/>
    <property type="match status" value="1"/>
</dbReference>
<dbReference type="GO" id="GO:0044205">
    <property type="term" value="P:'de novo' UMP biosynthetic process"/>
    <property type="evidence" value="ECO:0007669"/>
    <property type="project" value="UniProtKB-UniPathway"/>
</dbReference>
<keyword evidence="3" id="KW-0210">Decarboxylase</keyword>
<keyword evidence="5 9" id="KW-0456">Lyase</keyword>
<dbReference type="InterPro" id="IPR001754">
    <property type="entry name" value="OMPdeCOase_dom"/>
</dbReference>
<dbReference type="Gene3D" id="3.20.20.70">
    <property type="entry name" value="Aldolase class I"/>
    <property type="match status" value="1"/>
</dbReference>
<evidence type="ECO:0000259" key="8">
    <source>
        <dbReference type="SMART" id="SM00934"/>
    </source>
</evidence>
<evidence type="ECO:0000256" key="2">
    <source>
        <dbReference type="ARBA" id="ARBA00008847"/>
    </source>
</evidence>
<dbReference type="EC" id="4.1.1.23" evidence="7"/>
<comment type="similarity">
    <text evidence="2">Belongs to the OMP decarboxylase family. Type 2 subfamily.</text>
</comment>
<dbReference type="Pfam" id="PF00215">
    <property type="entry name" value="OMPdecase"/>
    <property type="match status" value="1"/>
</dbReference>
<evidence type="ECO:0000256" key="4">
    <source>
        <dbReference type="ARBA" id="ARBA00022975"/>
    </source>
</evidence>
<name>A0A7C5HNY2_9BACT</name>
<organism evidence="9">
    <name type="scientific">Kosmotoga arenicorallina</name>
    <dbReference type="NCBI Taxonomy" id="688066"/>
    <lineage>
        <taxon>Bacteria</taxon>
        <taxon>Thermotogati</taxon>
        <taxon>Thermotogota</taxon>
        <taxon>Thermotogae</taxon>
        <taxon>Kosmotogales</taxon>
        <taxon>Kosmotogaceae</taxon>
        <taxon>Kosmotoga</taxon>
    </lineage>
</organism>
<proteinExistence type="inferred from homology"/>
<dbReference type="CDD" id="cd04725">
    <property type="entry name" value="OMP_decarboxylase_like"/>
    <property type="match status" value="1"/>
</dbReference>
<evidence type="ECO:0000256" key="7">
    <source>
        <dbReference type="NCBIfam" id="TIGR02127"/>
    </source>
</evidence>
<dbReference type="Proteomes" id="UP000886129">
    <property type="component" value="Unassembled WGS sequence"/>
</dbReference>
<gene>
    <name evidence="9" type="primary">pyrF</name>
    <name evidence="9" type="ORF">ENL26_01050</name>
</gene>
<comment type="catalytic activity">
    <reaction evidence="6">
        <text>orotidine 5'-phosphate + H(+) = UMP + CO2</text>
        <dbReference type="Rhea" id="RHEA:11596"/>
        <dbReference type="ChEBI" id="CHEBI:15378"/>
        <dbReference type="ChEBI" id="CHEBI:16526"/>
        <dbReference type="ChEBI" id="CHEBI:57538"/>
        <dbReference type="ChEBI" id="CHEBI:57865"/>
        <dbReference type="EC" id="4.1.1.23"/>
    </reaction>
</comment>
<dbReference type="GO" id="GO:0006207">
    <property type="term" value="P:'de novo' pyrimidine nucleobase biosynthetic process"/>
    <property type="evidence" value="ECO:0007669"/>
    <property type="project" value="InterPro"/>
</dbReference>
<reference evidence="9" key="1">
    <citation type="journal article" date="2020" name="mSystems">
        <title>Genome- and Community-Level Interaction Insights into Carbon Utilization and Element Cycling Functions of Hydrothermarchaeota in Hydrothermal Sediment.</title>
        <authorList>
            <person name="Zhou Z."/>
            <person name="Liu Y."/>
            <person name="Xu W."/>
            <person name="Pan J."/>
            <person name="Luo Z.H."/>
            <person name="Li M."/>
        </authorList>
    </citation>
    <scope>NUCLEOTIDE SEQUENCE [LARGE SCALE GENOMIC DNA]</scope>
    <source>
        <strain evidence="9">HyVt-80</strain>
    </source>
</reference>
<dbReference type="EMBL" id="DRTH01000058">
    <property type="protein sequence ID" value="HHF08346.1"/>
    <property type="molecule type" value="Genomic_DNA"/>
</dbReference>
<dbReference type="GO" id="GO:0004590">
    <property type="term" value="F:orotidine-5'-phosphate decarboxylase activity"/>
    <property type="evidence" value="ECO:0007669"/>
    <property type="project" value="UniProtKB-UniRule"/>
</dbReference>
<dbReference type="SUPFAM" id="SSF51366">
    <property type="entry name" value="Ribulose-phoshate binding barrel"/>
    <property type="match status" value="1"/>
</dbReference>
<feature type="non-terminal residue" evidence="9">
    <location>
        <position position="198"/>
    </location>
</feature>
<feature type="domain" description="Orotidine 5'-phosphate decarboxylase" evidence="8">
    <location>
        <begin position="17"/>
        <end position="196"/>
    </location>
</feature>
<sequence>MSFAEKLMNLRRKNASHLCVGLDIDPERIEQDPVSFARKIIARTKDLVCAYKANLGFYLAMGEKGIEILKQIEAAIPSEIPWILDAKFGDIANSSSQYARFAYEVMQADAVTLNPYMGFDAIEAFAKYEGRYAFILTLTSNQSAIDFQIHDDLSLKVAKKIGEWRRDYKNLGMVLGATQGEKLMTLLEENDGFVLVPG</sequence>
<accession>A0A7C5HNY2</accession>
<evidence type="ECO:0000313" key="9">
    <source>
        <dbReference type="EMBL" id="HHF08346.1"/>
    </source>
</evidence>
<comment type="pathway">
    <text evidence="1">Pyrimidine metabolism; UMP biosynthesis via de novo pathway; UMP from orotate: step 2/2.</text>
</comment>
<comment type="caution">
    <text evidence="9">The sequence shown here is derived from an EMBL/GenBank/DDBJ whole genome shotgun (WGS) entry which is preliminary data.</text>
</comment>
<dbReference type="UniPathway" id="UPA00070">
    <property type="reaction ID" value="UER00120"/>
</dbReference>
<dbReference type="NCBIfam" id="TIGR02127">
    <property type="entry name" value="pyrF_sub2"/>
    <property type="match status" value="1"/>
</dbReference>
<dbReference type="InterPro" id="IPR011995">
    <property type="entry name" value="OMPdecase_type-2"/>
</dbReference>
<evidence type="ECO:0000256" key="6">
    <source>
        <dbReference type="ARBA" id="ARBA00049157"/>
    </source>
</evidence>